<keyword evidence="7 8" id="KW-0472">Membrane</keyword>
<dbReference type="Proteomes" id="UP001431429">
    <property type="component" value="Unassembled WGS sequence"/>
</dbReference>
<accession>A0ABT0V0R6</accession>
<organism evidence="10 11">
    <name type="scientific">Streptomyces albipurpureus</name>
    <dbReference type="NCBI Taxonomy" id="2897419"/>
    <lineage>
        <taxon>Bacteria</taxon>
        <taxon>Bacillati</taxon>
        <taxon>Actinomycetota</taxon>
        <taxon>Actinomycetes</taxon>
        <taxon>Kitasatosporales</taxon>
        <taxon>Streptomycetaceae</taxon>
        <taxon>Streptomyces</taxon>
    </lineage>
</organism>
<evidence type="ECO:0000256" key="1">
    <source>
        <dbReference type="ARBA" id="ARBA00004236"/>
    </source>
</evidence>
<evidence type="ECO:0000256" key="7">
    <source>
        <dbReference type="ARBA" id="ARBA00023136"/>
    </source>
</evidence>
<reference evidence="10" key="1">
    <citation type="submission" date="2022-06" db="EMBL/GenBank/DDBJ databases">
        <title>Genome public.</title>
        <authorList>
            <person name="Sun Q."/>
        </authorList>
    </citation>
    <scope>NUCLEOTIDE SEQUENCE</scope>
    <source>
        <strain evidence="10">CWNU-1</strain>
    </source>
</reference>
<feature type="transmembrane region" description="Helical" evidence="8">
    <location>
        <begin position="27"/>
        <end position="44"/>
    </location>
</feature>
<evidence type="ECO:0000313" key="10">
    <source>
        <dbReference type="EMBL" id="MCM2394384.1"/>
    </source>
</evidence>
<evidence type="ECO:0000256" key="8">
    <source>
        <dbReference type="SAM" id="Phobius"/>
    </source>
</evidence>
<evidence type="ECO:0000259" key="9">
    <source>
        <dbReference type="Pfam" id="PF18967"/>
    </source>
</evidence>
<keyword evidence="5 8" id="KW-1133">Transmembrane helix</keyword>
<evidence type="ECO:0000313" key="11">
    <source>
        <dbReference type="Proteomes" id="UP001431429"/>
    </source>
</evidence>
<comment type="subcellular location">
    <subcellularLocation>
        <location evidence="1">Cell membrane</location>
    </subcellularLocation>
</comment>
<protein>
    <submittedName>
        <fullName evidence="10">DUF5706 domain-containing protein</fullName>
    </submittedName>
</protein>
<evidence type="ECO:0000256" key="5">
    <source>
        <dbReference type="ARBA" id="ARBA00022989"/>
    </source>
</evidence>
<evidence type="ECO:0000256" key="2">
    <source>
        <dbReference type="ARBA" id="ARBA00022475"/>
    </source>
</evidence>
<sequence length="148" mass="15612">MSSRADANLDTALSTVTEEIGRTNTKASILLAFTGAVLAGLASLADDGLSLPTRVFGSLAVLALGVAAVFLLLVVRPRLGGTDRASFPYWARLNEDEIRASMNSDTRAAQVKVLSRIAVWKYIGLRRAVDLILTALALLDLAAICAAL</sequence>
<evidence type="ECO:0000256" key="6">
    <source>
        <dbReference type="ARBA" id="ARBA00023118"/>
    </source>
</evidence>
<dbReference type="EMBL" id="JAMQAW010000122">
    <property type="protein sequence ID" value="MCM2394384.1"/>
    <property type="molecule type" value="Genomic_DNA"/>
</dbReference>
<feature type="domain" description="Pycsar effector protein" evidence="9">
    <location>
        <begin position="9"/>
        <end position="143"/>
    </location>
</feature>
<comment type="caution">
    <text evidence="10">The sequence shown here is derived from an EMBL/GenBank/DDBJ whole genome shotgun (WGS) entry which is preliminary data.</text>
</comment>
<dbReference type="Pfam" id="PF18967">
    <property type="entry name" value="PycTM"/>
    <property type="match status" value="1"/>
</dbReference>
<name>A0ABT0V0R6_9ACTN</name>
<keyword evidence="6" id="KW-0051">Antiviral defense</keyword>
<evidence type="ECO:0000256" key="4">
    <source>
        <dbReference type="ARBA" id="ARBA00022741"/>
    </source>
</evidence>
<proteinExistence type="predicted"/>
<evidence type="ECO:0000256" key="3">
    <source>
        <dbReference type="ARBA" id="ARBA00022692"/>
    </source>
</evidence>
<keyword evidence="11" id="KW-1185">Reference proteome</keyword>
<keyword evidence="3 8" id="KW-0812">Transmembrane</keyword>
<keyword evidence="2" id="KW-1003">Cell membrane</keyword>
<feature type="transmembrane region" description="Helical" evidence="8">
    <location>
        <begin position="56"/>
        <end position="75"/>
    </location>
</feature>
<keyword evidence="4" id="KW-0547">Nucleotide-binding</keyword>
<dbReference type="InterPro" id="IPR043760">
    <property type="entry name" value="PycTM_dom"/>
</dbReference>
<gene>
    <name evidence="10" type="ORF">NBG84_39995</name>
</gene>